<organism evidence="1 2">
    <name type="scientific">Vibrio variabilis</name>
    <dbReference type="NCBI Taxonomy" id="990271"/>
    <lineage>
        <taxon>Bacteria</taxon>
        <taxon>Pseudomonadati</taxon>
        <taxon>Pseudomonadota</taxon>
        <taxon>Gammaproteobacteria</taxon>
        <taxon>Vibrionales</taxon>
        <taxon>Vibrionaceae</taxon>
        <taxon>Vibrio</taxon>
    </lineage>
</organism>
<protein>
    <submittedName>
        <fullName evidence="1">Methyl-accepting chemotaxis protein</fullName>
    </submittedName>
</protein>
<reference evidence="2" key="1">
    <citation type="submission" date="2014-09" db="EMBL/GenBank/DDBJ databases">
        <title>Vibrio variabilis JCM 19239. (C206) whole genome shotgun sequence.</title>
        <authorList>
            <person name="Sawabe T."/>
            <person name="Meirelles P."/>
            <person name="Nakanishi M."/>
            <person name="Sayaka M."/>
            <person name="Hattori M."/>
            <person name="Ohkuma M."/>
        </authorList>
    </citation>
    <scope>NUCLEOTIDE SEQUENCE [LARGE SCALE GENOMIC DNA]</scope>
    <source>
        <strain evidence="2">JCM 19239</strain>
    </source>
</reference>
<sequence length="76" mass="8245">MIEQVQTISTEITDLSHLVTQQNQAIGELDQASSDVARSVTGSKAIAEDIQTISEQLNQQISEGTELSERLRAAMS</sequence>
<gene>
    <name evidence="1" type="ORF">JCM19239_4704</name>
</gene>
<name>A0ABQ0JRS9_9VIBR</name>
<accession>A0ABQ0JRS9</accession>
<dbReference type="Proteomes" id="UP000029223">
    <property type="component" value="Unassembled WGS sequence"/>
</dbReference>
<reference evidence="2" key="2">
    <citation type="submission" date="2014-09" db="EMBL/GenBank/DDBJ databases">
        <authorList>
            <consortium name="NBRP consortium"/>
            <person name="Sawabe T."/>
            <person name="Meirelles P."/>
            <person name="Nakanishi M."/>
            <person name="Sayaka M."/>
            <person name="Hattori M."/>
            <person name="Ohkuma M."/>
        </authorList>
    </citation>
    <scope>NUCLEOTIDE SEQUENCE [LARGE SCALE GENOMIC DNA]</scope>
    <source>
        <strain evidence="2">JCM 19239</strain>
    </source>
</reference>
<proteinExistence type="predicted"/>
<evidence type="ECO:0000313" key="1">
    <source>
        <dbReference type="EMBL" id="GAL31427.1"/>
    </source>
</evidence>
<evidence type="ECO:0000313" key="2">
    <source>
        <dbReference type="Proteomes" id="UP000029223"/>
    </source>
</evidence>
<comment type="caution">
    <text evidence="1">The sequence shown here is derived from an EMBL/GenBank/DDBJ whole genome shotgun (WGS) entry which is preliminary data.</text>
</comment>
<dbReference type="SUPFAM" id="SSF58104">
    <property type="entry name" value="Methyl-accepting chemotaxis protein (MCP) signaling domain"/>
    <property type="match status" value="1"/>
</dbReference>
<dbReference type="EMBL" id="BBMS01000163">
    <property type="protein sequence ID" value="GAL31427.1"/>
    <property type="molecule type" value="Genomic_DNA"/>
</dbReference>
<keyword evidence="2" id="KW-1185">Reference proteome</keyword>